<feature type="domain" description="AAA+ ATPase" evidence="1">
    <location>
        <begin position="118"/>
        <end position="249"/>
    </location>
</feature>
<dbReference type="Gene3D" id="3.40.50.300">
    <property type="entry name" value="P-loop containing nucleotide triphosphate hydrolases"/>
    <property type="match status" value="1"/>
</dbReference>
<keyword evidence="3" id="KW-1185">Reference proteome</keyword>
<dbReference type="RefSeq" id="WP_258860841.1">
    <property type="nucleotide sequence ID" value="NZ_CP122283.1"/>
</dbReference>
<evidence type="ECO:0000313" key="3">
    <source>
        <dbReference type="Proteomes" id="UP001244564"/>
    </source>
</evidence>
<reference evidence="2 3" key="1">
    <citation type="submission" date="2023-04" db="EMBL/GenBank/DDBJ databases">
        <title>Genomic of Lysinibacillus capsici TSBLM.</title>
        <authorList>
            <person name="Hu X.S."/>
            <person name="Yu C.H."/>
        </authorList>
    </citation>
    <scope>NUCLEOTIDE SEQUENCE [LARGE SCALE GENOMIC DNA]</scope>
    <source>
        <strain evidence="2 3">TSBLM</strain>
    </source>
</reference>
<protein>
    <submittedName>
        <fullName evidence="2">DnaA/Hda family protein</fullName>
    </submittedName>
</protein>
<evidence type="ECO:0000313" key="2">
    <source>
        <dbReference type="EMBL" id="WGF40280.1"/>
    </source>
</evidence>
<sequence>MQPIAKAMNDIVTKNMTASHSSEVCSHCGNEIKAIPVEVLGRTRWVQPVCQCEQDIKKAEVERLIRAKEENEVRTLFSISNIGDKYLNASFDNFLMRQGSEKAFKAAKYYAEHFEEFGAESLLLWGDVGNGKTHLAAAVHNYLTARGKVIVFISMPELLSKIKATFNRNNNESEQQIMKALMICDLLIIDDLGAEKISDWVLETMFQIFDGRSRRKKPILATSNLNPKDLPEQIGKRIPDRLIEMSQPVKNEATSFRREIAKGRLSKFNAILNQ</sequence>
<accession>A0ABY8KME0</accession>
<dbReference type="InterPro" id="IPR027417">
    <property type="entry name" value="P-loop_NTPase"/>
</dbReference>
<gene>
    <name evidence="2" type="ORF">QBO96_08410</name>
</gene>
<dbReference type="CDD" id="cd00009">
    <property type="entry name" value="AAA"/>
    <property type="match status" value="1"/>
</dbReference>
<dbReference type="InterPro" id="IPR013317">
    <property type="entry name" value="DnaA_dom"/>
</dbReference>
<dbReference type="PANTHER" id="PTHR30050:SF4">
    <property type="entry name" value="ATP-BINDING PROTEIN RV3427C IN INSERTION SEQUENCE-RELATED"/>
    <property type="match status" value="1"/>
</dbReference>
<dbReference type="SUPFAM" id="SSF52540">
    <property type="entry name" value="P-loop containing nucleoside triphosphate hydrolases"/>
    <property type="match status" value="1"/>
</dbReference>
<name>A0ABY8KME0_9BACI</name>
<dbReference type="NCBIfam" id="NF005992">
    <property type="entry name" value="PRK08116.1"/>
    <property type="match status" value="1"/>
</dbReference>
<dbReference type="PANTHER" id="PTHR30050">
    <property type="entry name" value="CHROMOSOMAL REPLICATION INITIATOR PROTEIN DNAA"/>
    <property type="match status" value="1"/>
</dbReference>
<dbReference type="Pfam" id="PF00308">
    <property type="entry name" value="Bac_DnaA"/>
    <property type="match status" value="1"/>
</dbReference>
<evidence type="ECO:0000259" key="1">
    <source>
        <dbReference type="SMART" id="SM00382"/>
    </source>
</evidence>
<dbReference type="SMART" id="SM00382">
    <property type="entry name" value="AAA"/>
    <property type="match status" value="1"/>
</dbReference>
<dbReference type="InterPro" id="IPR003593">
    <property type="entry name" value="AAA+_ATPase"/>
</dbReference>
<proteinExistence type="predicted"/>
<dbReference type="EMBL" id="CP122283">
    <property type="protein sequence ID" value="WGF40280.1"/>
    <property type="molecule type" value="Genomic_DNA"/>
</dbReference>
<dbReference type="Proteomes" id="UP001244564">
    <property type="component" value="Chromosome"/>
</dbReference>
<organism evidence="2 3">
    <name type="scientific">Lysinibacillus capsici</name>
    <dbReference type="NCBI Taxonomy" id="2115968"/>
    <lineage>
        <taxon>Bacteria</taxon>
        <taxon>Bacillati</taxon>
        <taxon>Bacillota</taxon>
        <taxon>Bacilli</taxon>
        <taxon>Bacillales</taxon>
        <taxon>Bacillaceae</taxon>
        <taxon>Lysinibacillus</taxon>
    </lineage>
</organism>